<gene>
    <name evidence="2" type="ORF">HPB48_006626</name>
</gene>
<dbReference type="AlphaFoldDB" id="A0A9J6GVT3"/>
<proteinExistence type="predicted"/>
<reference evidence="2 3" key="1">
    <citation type="journal article" date="2020" name="Cell">
        <title>Large-Scale Comparative Analyses of Tick Genomes Elucidate Their Genetic Diversity and Vector Capacities.</title>
        <authorList>
            <consortium name="Tick Genome and Microbiome Consortium (TIGMIC)"/>
            <person name="Jia N."/>
            <person name="Wang J."/>
            <person name="Shi W."/>
            <person name="Du L."/>
            <person name="Sun Y."/>
            <person name="Zhan W."/>
            <person name="Jiang J.F."/>
            <person name="Wang Q."/>
            <person name="Zhang B."/>
            <person name="Ji P."/>
            <person name="Bell-Sakyi L."/>
            <person name="Cui X.M."/>
            <person name="Yuan T.T."/>
            <person name="Jiang B.G."/>
            <person name="Yang W.F."/>
            <person name="Lam T.T."/>
            <person name="Chang Q.C."/>
            <person name="Ding S.J."/>
            <person name="Wang X.J."/>
            <person name="Zhu J.G."/>
            <person name="Ruan X.D."/>
            <person name="Zhao L."/>
            <person name="Wei J.T."/>
            <person name="Ye R.Z."/>
            <person name="Que T.C."/>
            <person name="Du C.H."/>
            <person name="Zhou Y.H."/>
            <person name="Cheng J.X."/>
            <person name="Dai P.F."/>
            <person name="Guo W.B."/>
            <person name="Han X.H."/>
            <person name="Huang E.J."/>
            <person name="Li L.F."/>
            <person name="Wei W."/>
            <person name="Gao Y.C."/>
            <person name="Liu J.Z."/>
            <person name="Shao H.Z."/>
            <person name="Wang X."/>
            <person name="Wang C.C."/>
            <person name="Yang T.C."/>
            <person name="Huo Q.B."/>
            <person name="Li W."/>
            <person name="Chen H.Y."/>
            <person name="Chen S.E."/>
            <person name="Zhou L.G."/>
            <person name="Ni X.B."/>
            <person name="Tian J.H."/>
            <person name="Sheng Y."/>
            <person name="Liu T."/>
            <person name="Pan Y.S."/>
            <person name="Xia L.Y."/>
            <person name="Li J."/>
            <person name="Zhao F."/>
            <person name="Cao W.C."/>
        </authorList>
    </citation>
    <scope>NUCLEOTIDE SEQUENCE [LARGE SCALE GENOMIC DNA]</scope>
    <source>
        <strain evidence="2">HaeL-2018</strain>
    </source>
</reference>
<organism evidence="2 3">
    <name type="scientific">Haemaphysalis longicornis</name>
    <name type="common">Bush tick</name>
    <dbReference type="NCBI Taxonomy" id="44386"/>
    <lineage>
        <taxon>Eukaryota</taxon>
        <taxon>Metazoa</taxon>
        <taxon>Ecdysozoa</taxon>
        <taxon>Arthropoda</taxon>
        <taxon>Chelicerata</taxon>
        <taxon>Arachnida</taxon>
        <taxon>Acari</taxon>
        <taxon>Parasitiformes</taxon>
        <taxon>Ixodida</taxon>
        <taxon>Ixodoidea</taxon>
        <taxon>Ixodidae</taxon>
        <taxon>Haemaphysalinae</taxon>
        <taxon>Haemaphysalis</taxon>
    </lineage>
</organism>
<dbReference type="VEuPathDB" id="VectorBase:HLOH_056972"/>
<feature type="region of interest" description="Disordered" evidence="1">
    <location>
        <begin position="1"/>
        <end position="59"/>
    </location>
</feature>
<comment type="caution">
    <text evidence="2">The sequence shown here is derived from an EMBL/GenBank/DDBJ whole genome shotgun (WGS) entry which is preliminary data.</text>
</comment>
<evidence type="ECO:0000313" key="2">
    <source>
        <dbReference type="EMBL" id="KAH9379009.1"/>
    </source>
</evidence>
<evidence type="ECO:0000313" key="3">
    <source>
        <dbReference type="Proteomes" id="UP000821853"/>
    </source>
</evidence>
<dbReference type="Proteomes" id="UP000821853">
    <property type="component" value="Unassembled WGS sequence"/>
</dbReference>
<feature type="compositionally biased region" description="Basic and acidic residues" evidence="1">
    <location>
        <begin position="28"/>
        <end position="37"/>
    </location>
</feature>
<evidence type="ECO:0000256" key="1">
    <source>
        <dbReference type="SAM" id="MobiDB-lite"/>
    </source>
</evidence>
<name>A0A9J6GVT3_HAELO</name>
<feature type="compositionally biased region" description="Pro residues" evidence="1">
    <location>
        <begin position="46"/>
        <end position="56"/>
    </location>
</feature>
<sequence length="209" mass="21975">MARAAAAPLESTPTGRTPTQVLPAVDGTEPHPARQKESNMAAPRPDATPTPPPPTPQSIAVYSKEDDAAAGPWLIQSKRRRRRQRQTSLLLPARKTAGTVLFRPAGGTSFLSASRHAILRQLAAIAGVLEVRVNMQRNVVAADASSSECLARLLDSAQENPSAATCSRGIIYGVDVNISTADLLAGIETKVPLISARRAGQNSSRGLSG</sequence>
<feature type="compositionally biased region" description="Polar residues" evidence="1">
    <location>
        <begin position="11"/>
        <end position="20"/>
    </location>
</feature>
<protein>
    <submittedName>
        <fullName evidence="2">Uncharacterized protein</fullName>
    </submittedName>
</protein>
<dbReference type="EMBL" id="JABSTR010000009">
    <property type="protein sequence ID" value="KAH9379009.1"/>
    <property type="molecule type" value="Genomic_DNA"/>
</dbReference>
<accession>A0A9J6GVT3</accession>
<keyword evidence="3" id="KW-1185">Reference proteome</keyword>